<evidence type="ECO:0000256" key="4">
    <source>
        <dbReference type="SAM" id="Coils"/>
    </source>
</evidence>
<dbReference type="PANTHER" id="PTHR21731:SF1">
    <property type="entry name" value="SYNAPTONEMAL COMPLEX CENTRAL ELEMENT PROTEIN 1-LIKE"/>
    <property type="match status" value="1"/>
</dbReference>
<feature type="compositionally biased region" description="Basic residues" evidence="5">
    <location>
        <begin position="325"/>
        <end position="341"/>
    </location>
</feature>
<comment type="similarity">
    <text evidence="1">Belongs to the SYCE family.</text>
</comment>
<feature type="compositionally biased region" description="Basic and acidic residues" evidence="5">
    <location>
        <begin position="305"/>
        <end position="315"/>
    </location>
</feature>
<keyword evidence="6" id="KW-1185">Reference proteome</keyword>
<proteinExistence type="inferred from homology"/>
<evidence type="ECO:0000256" key="2">
    <source>
        <dbReference type="ARBA" id="ARBA00023054"/>
    </source>
</evidence>
<evidence type="ECO:0000256" key="3">
    <source>
        <dbReference type="ARBA" id="ARBA00023254"/>
    </source>
</evidence>
<evidence type="ECO:0000256" key="5">
    <source>
        <dbReference type="SAM" id="MobiDB-lite"/>
    </source>
</evidence>
<feature type="compositionally biased region" description="Basic and acidic residues" evidence="5">
    <location>
        <begin position="1"/>
        <end position="14"/>
    </location>
</feature>
<feature type="region of interest" description="Disordered" evidence="5">
    <location>
        <begin position="91"/>
        <end position="369"/>
    </location>
</feature>
<protein>
    <submittedName>
        <fullName evidence="7">Synaptonemal complex central element protein 1-like isoform X1</fullName>
    </submittedName>
</protein>
<evidence type="ECO:0000313" key="6">
    <source>
        <dbReference type="Proteomes" id="UP001652640"/>
    </source>
</evidence>
<dbReference type="Pfam" id="PF15233">
    <property type="entry name" value="SYCE1"/>
    <property type="match status" value="1"/>
</dbReference>
<feature type="coiled-coil region" evidence="4">
    <location>
        <begin position="49"/>
        <end position="76"/>
    </location>
</feature>
<dbReference type="GeneID" id="110149457"/>
<reference evidence="7" key="2">
    <citation type="submission" date="2025-08" db="UniProtKB">
        <authorList>
            <consortium name="RefSeq"/>
        </authorList>
    </citation>
    <scope>IDENTIFICATION</scope>
    <source>
        <tissue evidence="7">Tongue muscle</tissue>
    </source>
</reference>
<gene>
    <name evidence="7" type="primary">SYCE1L</name>
</gene>
<sequence>MAGKLEPREVKSQEVVEDGEGQTESSEKTKDLLEMVKKLQKEGSLEPQIEDLINRIHELQQAKEKSSEELGEVQALWEALRQDLDSCAVWAEDEAPETQSVPVFSSEWRESAPGGGSEQKARGPEDPPAALPKEGGGGTEELRVGRTHRANFYPELSGHRESRTEQAGVAHGRTAGGLDRPAQGPLGIPHAEAATGLGDPCPAEQPGAAAHRREAGAGPAGGRGAAAAPAARGPRRPGGDRRVRGPGRRGGAEARPQRRLPGGRGSPHPGLPAGSRGSSAPLPRRLKAEPEKLGGEAPAQTQSTPEDRAGAEESRQPPAGFLTQSRKRNAQMAWKLKKQKLRIQDQVDSPSTSRDSKRTAGKFRIIVNG</sequence>
<reference evidence="6" key="1">
    <citation type="journal article" date="2022" name="J. Hered.">
        <title>A De Novo Chromosome-Level Genome Assembly of the White-Tailed Deer, Odocoileus Virginianus.</title>
        <authorList>
            <person name="London E.W."/>
            <person name="Roca A.L."/>
            <person name="Novakofski J.E."/>
            <person name="Mateus-Pinilla N.E."/>
        </authorList>
    </citation>
    <scope>NUCLEOTIDE SEQUENCE [LARGE SCALE GENOMIC DNA]</scope>
</reference>
<organism evidence="6 7">
    <name type="scientific">Odocoileus virginianus</name>
    <name type="common">White-tailed deer</name>
    <dbReference type="NCBI Taxonomy" id="9874"/>
    <lineage>
        <taxon>Eukaryota</taxon>
        <taxon>Metazoa</taxon>
        <taxon>Chordata</taxon>
        <taxon>Craniata</taxon>
        <taxon>Vertebrata</taxon>
        <taxon>Euteleostomi</taxon>
        <taxon>Mammalia</taxon>
        <taxon>Eutheria</taxon>
        <taxon>Laurasiatheria</taxon>
        <taxon>Artiodactyla</taxon>
        <taxon>Ruminantia</taxon>
        <taxon>Pecora</taxon>
        <taxon>Cervidae</taxon>
        <taxon>Odocoileinae</taxon>
        <taxon>Odocoileus</taxon>
    </lineage>
</organism>
<dbReference type="RefSeq" id="XP_070307610.1">
    <property type="nucleotide sequence ID" value="XM_070451509.1"/>
</dbReference>
<evidence type="ECO:0000256" key="1">
    <source>
        <dbReference type="ARBA" id="ARBA00010094"/>
    </source>
</evidence>
<name>A0ABM4GWC0_ODOVR</name>
<accession>A0ABM4GWC0</accession>
<evidence type="ECO:0000313" key="7">
    <source>
        <dbReference type="RefSeq" id="XP_070307610.1"/>
    </source>
</evidence>
<keyword evidence="2 4" id="KW-0175">Coiled coil</keyword>
<keyword evidence="3" id="KW-0469">Meiosis</keyword>
<dbReference type="PANTHER" id="PTHR21731">
    <property type="entry name" value="SYNAPTONEMAL COMPLEX CENTRAL ELEMENT PROTEIN 1-LIKE"/>
    <property type="match status" value="1"/>
</dbReference>
<dbReference type="InterPro" id="IPR026676">
    <property type="entry name" value="SYCE1"/>
</dbReference>
<dbReference type="Proteomes" id="UP001652640">
    <property type="component" value="Chromosome 20"/>
</dbReference>
<feature type="region of interest" description="Disordered" evidence="5">
    <location>
        <begin position="1"/>
        <end position="30"/>
    </location>
</feature>